<sequence>MNIENYEIAKNDEGHVLVSFYIYIPDHDGFLVFIAGSNKNGGCDIWGGYKGNLVEDLDQLSVDLGYSDDEYNLIDDFITCQTSLVL</sequence>
<dbReference type="EMBL" id="MK504443">
    <property type="protein sequence ID" value="QBJ03381.1"/>
    <property type="molecule type" value="Genomic_DNA"/>
</dbReference>
<organism evidence="1 2">
    <name type="scientific">Lactobacillus phage 521B</name>
    <dbReference type="NCBI Taxonomy" id="2510942"/>
    <lineage>
        <taxon>Viruses</taxon>
        <taxon>Duplodnaviria</taxon>
        <taxon>Heunggongvirae</taxon>
        <taxon>Uroviricota</taxon>
        <taxon>Caudoviricetes</taxon>
        <taxon>Herelleviridae</taxon>
        <taxon>Tybeckvirus</taxon>
        <taxon>Tybeckvirus tv521B</taxon>
    </lineage>
</organism>
<name>A0A4Y5FEB5_9CAUD</name>
<gene>
    <name evidence="1" type="ORF">B521_0031</name>
</gene>
<proteinExistence type="predicted"/>
<dbReference type="Proteomes" id="UP000308874">
    <property type="component" value="Segment"/>
</dbReference>
<evidence type="ECO:0000313" key="2">
    <source>
        <dbReference type="Proteomes" id="UP000308874"/>
    </source>
</evidence>
<accession>A0A4Y5FEB5</accession>
<evidence type="ECO:0000313" key="1">
    <source>
        <dbReference type="EMBL" id="QBJ03381.1"/>
    </source>
</evidence>
<protein>
    <submittedName>
        <fullName evidence="1">Uncharacterized protein</fullName>
    </submittedName>
</protein>
<keyword evidence="2" id="KW-1185">Reference proteome</keyword>
<reference evidence="1 2" key="1">
    <citation type="submission" date="2019-02" db="EMBL/GenBank/DDBJ databases">
        <title>Isolation of virulent Lactobacillus brevis phages.</title>
        <authorList>
            <person name="Feyereisen M."/>
            <person name="Mahony J."/>
            <person name="O'Sullivan T."/>
            <person name="van Sinderen D."/>
        </authorList>
    </citation>
    <scope>NUCLEOTIDE SEQUENCE [LARGE SCALE GENOMIC DNA]</scope>
</reference>